<dbReference type="AlphaFoldDB" id="A0A1I1EPU9"/>
<dbReference type="RefSeq" id="WP_091501708.1">
    <property type="nucleotide sequence ID" value="NZ_FOLI01000001.1"/>
</dbReference>
<sequence>MPLMKIDMVKGQYSPDEIKNLMQVSFDVAKETLSLPDRDRFQIVTQHEDYELCLQDVGLGYDRTKKALFFTVLSTPRPMPAKKAFTKQLVAALSEKAGVRPEDVIITFATNHAEDWSFGMGRNHFINGDL</sequence>
<name>A0A1I1EPU9_9LACO</name>
<accession>A0A1I1EPU9</accession>
<dbReference type="InterPro" id="IPR014347">
    <property type="entry name" value="Tautomerase/MIF_sf"/>
</dbReference>
<evidence type="ECO:0000313" key="1">
    <source>
        <dbReference type="EMBL" id="SFB87538.1"/>
    </source>
</evidence>
<dbReference type="SUPFAM" id="SSF55331">
    <property type="entry name" value="Tautomerase/MIF"/>
    <property type="match status" value="1"/>
</dbReference>
<dbReference type="PANTHER" id="PTHR38460">
    <property type="entry name" value="TAUTOMERASE YOLI-RELATED"/>
    <property type="match status" value="1"/>
</dbReference>
<dbReference type="Gene3D" id="3.30.429.10">
    <property type="entry name" value="Macrophage Migration Inhibitory Factor"/>
    <property type="match status" value="1"/>
</dbReference>
<dbReference type="STRING" id="283737.SAMN05660453_0516"/>
<dbReference type="EMBL" id="FOLI01000001">
    <property type="protein sequence ID" value="SFB87538.1"/>
    <property type="molecule type" value="Genomic_DNA"/>
</dbReference>
<proteinExistence type="predicted"/>
<evidence type="ECO:0000313" key="2">
    <source>
        <dbReference type="Proteomes" id="UP000199376"/>
    </source>
</evidence>
<dbReference type="InterPro" id="IPR037479">
    <property type="entry name" value="Tauto_MSAD"/>
</dbReference>
<keyword evidence="2" id="KW-1185">Reference proteome</keyword>
<organism evidence="1 2">
    <name type="scientific">Fructobacillus durionis</name>
    <dbReference type="NCBI Taxonomy" id="283737"/>
    <lineage>
        <taxon>Bacteria</taxon>
        <taxon>Bacillati</taxon>
        <taxon>Bacillota</taxon>
        <taxon>Bacilli</taxon>
        <taxon>Lactobacillales</taxon>
        <taxon>Lactobacillaceae</taxon>
        <taxon>Fructobacillus</taxon>
    </lineage>
</organism>
<dbReference type="Proteomes" id="UP000199376">
    <property type="component" value="Unassembled WGS sequence"/>
</dbReference>
<dbReference type="OrthoDB" id="9804765at2"/>
<dbReference type="Pfam" id="PF14552">
    <property type="entry name" value="Tautomerase_2"/>
    <property type="match status" value="1"/>
</dbReference>
<protein>
    <submittedName>
        <fullName evidence="1">Tautomerase enzyme</fullName>
    </submittedName>
</protein>
<reference evidence="1 2" key="1">
    <citation type="submission" date="2016-10" db="EMBL/GenBank/DDBJ databases">
        <authorList>
            <person name="de Groot N.N."/>
        </authorList>
    </citation>
    <scope>NUCLEOTIDE SEQUENCE [LARGE SCALE GENOMIC DNA]</scope>
    <source>
        <strain evidence="1 2">DSM 19113</strain>
    </source>
</reference>
<gene>
    <name evidence="1" type="ORF">SAMN05660453_0516</name>
</gene>
<dbReference type="PANTHER" id="PTHR38460:SF1">
    <property type="entry name" value="TAUTOMERASE YOLI-RELATED"/>
    <property type="match status" value="1"/>
</dbReference>